<dbReference type="SUPFAM" id="SSF47384">
    <property type="entry name" value="Homodimeric domain of signal transducing histidine kinase"/>
    <property type="match status" value="1"/>
</dbReference>
<feature type="transmembrane region" description="Helical" evidence="6">
    <location>
        <begin position="137"/>
        <end position="155"/>
    </location>
</feature>
<comment type="caution">
    <text evidence="9">The sequence shown here is derived from an EMBL/GenBank/DDBJ whole genome shotgun (WGS) entry which is preliminary data.</text>
</comment>
<dbReference type="PANTHER" id="PTHR45339">
    <property type="entry name" value="HYBRID SIGNAL TRANSDUCTION HISTIDINE KINASE J"/>
    <property type="match status" value="1"/>
</dbReference>
<evidence type="ECO:0000256" key="1">
    <source>
        <dbReference type="ARBA" id="ARBA00000085"/>
    </source>
</evidence>
<evidence type="ECO:0000259" key="8">
    <source>
        <dbReference type="PROSITE" id="PS50110"/>
    </source>
</evidence>
<dbReference type="PROSITE" id="PS50109">
    <property type="entry name" value="HIS_KIN"/>
    <property type="match status" value="1"/>
</dbReference>
<dbReference type="CDD" id="cd00082">
    <property type="entry name" value="HisKA"/>
    <property type="match status" value="1"/>
</dbReference>
<evidence type="ECO:0000313" key="9">
    <source>
        <dbReference type="EMBL" id="GGB08710.1"/>
    </source>
</evidence>
<dbReference type="InterPro" id="IPR035965">
    <property type="entry name" value="PAS-like_dom_sf"/>
</dbReference>
<dbReference type="Pfam" id="PF00072">
    <property type="entry name" value="Response_reg"/>
    <property type="match status" value="1"/>
</dbReference>
<dbReference type="InterPro" id="IPR004358">
    <property type="entry name" value="Sig_transdc_His_kin-like_C"/>
</dbReference>
<dbReference type="InterPro" id="IPR003661">
    <property type="entry name" value="HisK_dim/P_dom"/>
</dbReference>
<dbReference type="AlphaFoldDB" id="A0A8J2UFB9"/>
<keyword evidence="6" id="KW-1133">Transmembrane helix</keyword>
<feature type="transmembrane region" description="Helical" evidence="6">
    <location>
        <begin position="39"/>
        <end position="65"/>
    </location>
</feature>
<dbReference type="InterPro" id="IPR001789">
    <property type="entry name" value="Sig_transdc_resp-reg_receiver"/>
</dbReference>
<feature type="transmembrane region" description="Helical" evidence="6">
    <location>
        <begin position="176"/>
        <end position="194"/>
    </location>
</feature>
<keyword evidence="4" id="KW-0902">Two-component regulatory system</keyword>
<dbReference type="Pfam" id="PF02518">
    <property type="entry name" value="HATPase_c"/>
    <property type="match status" value="1"/>
</dbReference>
<reference evidence="9" key="1">
    <citation type="journal article" date="2014" name="Int. J. Syst. Evol. Microbiol.">
        <title>Complete genome sequence of Corynebacterium casei LMG S-19264T (=DSM 44701T), isolated from a smear-ripened cheese.</title>
        <authorList>
            <consortium name="US DOE Joint Genome Institute (JGI-PGF)"/>
            <person name="Walter F."/>
            <person name="Albersmeier A."/>
            <person name="Kalinowski J."/>
            <person name="Ruckert C."/>
        </authorList>
    </citation>
    <scope>NUCLEOTIDE SEQUENCE</scope>
    <source>
        <strain evidence="9">CGMCC 1.15448</strain>
    </source>
</reference>
<keyword evidence="6" id="KW-0812">Transmembrane</keyword>
<evidence type="ECO:0000256" key="4">
    <source>
        <dbReference type="ARBA" id="ARBA00023012"/>
    </source>
</evidence>
<evidence type="ECO:0000313" key="10">
    <source>
        <dbReference type="Proteomes" id="UP000607559"/>
    </source>
</evidence>
<name>A0A8J2UFB9_9BACT</name>
<dbReference type="InterPro" id="IPR036097">
    <property type="entry name" value="HisK_dim/P_sf"/>
</dbReference>
<feature type="transmembrane region" description="Helical" evidence="6">
    <location>
        <begin position="85"/>
        <end position="102"/>
    </location>
</feature>
<protein>
    <recommendedName>
        <fullName evidence="2">histidine kinase</fullName>
        <ecNumber evidence="2">2.7.13.3</ecNumber>
    </recommendedName>
</protein>
<dbReference type="PROSITE" id="PS50110">
    <property type="entry name" value="RESPONSE_REGULATORY"/>
    <property type="match status" value="1"/>
</dbReference>
<dbReference type="CDD" id="cd16922">
    <property type="entry name" value="HATPase_EvgS-ArcB-TorS-like"/>
    <property type="match status" value="1"/>
</dbReference>
<dbReference type="Gene3D" id="1.10.287.130">
    <property type="match status" value="1"/>
</dbReference>
<dbReference type="Gene3D" id="3.30.450.20">
    <property type="entry name" value="PAS domain"/>
    <property type="match status" value="1"/>
</dbReference>
<keyword evidence="3 5" id="KW-0597">Phosphoprotein</keyword>
<dbReference type="InterPro" id="IPR011006">
    <property type="entry name" value="CheY-like_superfamily"/>
</dbReference>
<dbReference type="SUPFAM" id="SSF55785">
    <property type="entry name" value="PYP-like sensor domain (PAS domain)"/>
    <property type="match status" value="1"/>
</dbReference>
<accession>A0A8J2UFB9</accession>
<dbReference type="EC" id="2.7.13.3" evidence="2"/>
<dbReference type="CDD" id="cd17546">
    <property type="entry name" value="REC_hyHK_CKI1_RcsC-like"/>
    <property type="match status" value="1"/>
</dbReference>
<keyword evidence="6" id="KW-0472">Membrane</keyword>
<dbReference type="PRINTS" id="PR00344">
    <property type="entry name" value="BCTRLSENSOR"/>
</dbReference>
<dbReference type="PANTHER" id="PTHR45339:SF1">
    <property type="entry name" value="HYBRID SIGNAL TRANSDUCTION HISTIDINE KINASE J"/>
    <property type="match status" value="1"/>
</dbReference>
<comment type="catalytic activity">
    <reaction evidence="1">
        <text>ATP + protein L-histidine = ADP + protein N-phospho-L-histidine.</text>
        <dbReference type="EC" id="2.7.13.3"/>
    </reaction>
</comment>
<feature type="transmembrane region" description="Helical" evidence="6">
    <location>
        <begin position="114"/>
        <end position="131"/>
    </location>
</feature>
<dbReference type="Gene3D" id="3.30.565.10">
    <property type="entry name" value="Histidine kinase-like ATPase, C-terminal domain"/>
    <property type="match status" value="1"/>
</dbReference>
<dbReference type="SUPFAM" id="SSF52172">
    <property type="entry name" value="CheY-like"/>
    <property type="match status" value="1"/>
</dbReference>
<dbReference type="SMART" id="SM00387">
    <property type="entry name" value="HATPase_c"/>
    <property type="match status" value="1"/>
</dbReference>
<dbReference type="GO" id="GO:0000155">
    <property type="term" value="F:phosphorelay sensor kinase activity"/>
    <property type="evidence" value="ECO:0007669"/>
    <property type="project" value="InterPro"/>
</dbReference>
<proteinExistence type="predicted"/>
<evidence type="ECO:0000256" key="5">
    <source>
        <dbReference type="PROSITE-ProRule" id="PRU00169"/>
    </source>
</evidence>
<evidence type="ECO:0000259" key="7">
    <source>
        <dbReference type="PROSITE" id="PS50109"/>
    </source>
</evidence>
<dbReference type="Pfam" id="PF00512">
    <property type="entry name" value="HisKA"/>
    <property type="match status" value="1"/>
</dbReference>
<dbReference type="Proteomes" id="UP000607559">
    <property type="component" value="Unassembled WGS sequence"/>
</dbReference>
<dbReference type="InterPro" id="IPR005467">
    <property type="entry name" value="His_kinase_dom"/>
</dbReference>
<dbReference type="InterPro" id="IPR003594">
    <property type="entry name" value="HATPase_dom"/>
</dbReference>
<dbReference type="SUPFAM" id="SSF55874">
    <property type="entry name" value="ATPase domain of HSP90 chaperone/DNA topoisomerase II/histidine kinase"/>
    <property type="match status" value="1"/>
</dbReference>
<dbReference type="InterPro" id="IPR036890">
    <property type="entry name" value="HATPase_C_sf"/>
</dbReference>
<keyword evidence="10" id="KW-1185">Reference proteome</keyword>
<evidence type="ECO:0000256" key="2">
    <source>
        <dbReference type="ARBA" id="ARBA00012438"/>
    </source>
</evidence>
<evidence type="ECO:0000256" key="6">
    <source>
        <dbReference type="SAM" id="Phobius"/>
    </source>
</evidence>
<sequence>MSNPIVSIFTSFYEDIVYSGLRDEYSPAKRKKTIRFNQFILLILIAHFVCVISYFCFGLYISALINLSAAYIFIVAYHLNLRRQYPLARVLSVLNLNFYLAIMNYMEGLKAGEYLFFFPYFLIMTFIISFTRNSRELAFAYLITIACLLFCYYECPQENHYQVHITGLFGRLYDSNLILSLLLTIFFSFAIVRINRNNEEAILKEKQFVDTIYNTSLDGVFILDAEALAITDCNNRALELLEIEDKRQVVGAPMDSLFTKEHIQLFRSIEKKPAGDNTNSWQGELALTSKKDNTVFAFVNVVSFFDNDRHFWKISILDISEIKMTQFELMKAKQKAETASKAKSRFLSNMSHELRTPLNGIIGASNLLMQEQYLPEQISHLEILKYSSEHMMVLINEILDFNKIESGRFELENVPVNMRVFLRKLEAQFSVQAHTKGLLFLVDVDDDLEAEFLTDETRLNQVLSNLLSNAIKFTHTGGITLAAKKISSTSKKSVIQFMVQDTGIGIPAHKQQEVFDSFTQADTDTTRKYGGTGLGLAISKKLVSLFAGELQLKSEEGKGSIFYFTLELEINENAKMYINDEKVKQLPVFNHLRVLIAEDNIVNMRVARKFLTKWGIEVHEAMNGVEAVEKCRRGNFDLVLIDLEMPEMDGITALAEIRKVHPSVPAIAFTAAVYEDMRVDLIQKGFMEVVPKPFRPEDLHNKIQKLIHHRA</sequence>
<dbReference type="EMBL" id="BMJC01000004">
    <property type="protein sequence ID" value="GGB08710.1"/>
    <property type="molecule type" value="Genomic_DNA"/>
</dbReference>
<reference evidence="9" key="2">
    <citation type="submission" date="2020-09" db="EMBL/GenBank/DDBJ databases">
        <authorList>
            <person name="Sun Q."/>
            <person name="Zhou Y."/>
        </authorList>
    </citation>
    <scope>NUCLEOTIDE SEQUENCE</scope>
    <source>
        <strain evidence="9">CGMCC 1.15448</strain>
    </source>
</reference>
<dbReference type="SMART" id="SM00388">
    <property type="entry name" value="HisKA"/>
    <property type="match status" value="1"/>
</dbReference>
<organism evidence="9 10">
    <name type="scientific">Puia dinghuensis</name>
    <dbReference type="NCBI Taxonomy" id="1792502"/>
    <lineage>
        <taxon>Bacteria</taxon>
        <taxon>Pseudomonadati</taxon>
        <taxon>Bacteroidota</taxon>
        <taxon>Chitinophagia</taxon>
        <taxon>Chitinophagales</taxon>
        <taxon>Chitinophagaceae</taxon>
        <taxon>Puia</taxon>
    </lineage>
</organism>
<dbReference type="FunFam" id="3.30.565.10:FF:000010">
    <property type="entry name" value="Sensor histidine kinase RcsC"/>
    <property type="match status" value="1"/>
</dbReference>
<dbReference type="Pfam" id="PF13426">
    <property type="entry name" value="PAS_9"/>
    <property type="match status" value="1"/>
</dbReference>
<feature type="modified residue" description="4-aspartylphosphate" evidence="5">
    <location>
        <position position="642"/>
    </location>
</feature>
<feature type="domain" description="Response regulatory" evidence="8">
    <location>
        <begin position="593"/>
        <end position="707"/>
    </location>
</feature>
<dbReference type="InterPro" id="IPR000014">
    <property type="entry name" value="PAS"/>
</dbReference>
<dbReference type="RefSeq" id="WP_188934095.1">
    <property type="nucleotide sequence ID" value="NZ_BMJC01000004.1"/>
</dbReference>
<dbReference type="Gene3D" id="3.40.50.2300">
    <property type="match status" value="1"/>
</dbReference>
<dbReference type="SMART" id="SM00448">
    <property type="entry name" value="REC"/>
    <property type="match status" value="1"/>
</dbReference>
<feature type="domain" description="Histidine kinase" evidence="7">
    <location>
        <begin position="349"/>
        <end position="570"/>
    </location>
</feature>
<evidence type="ECO:0000256" key="3">
    <source>
        <dbReference type="ARBA" id="ARBA00022553"/>
    </source>
</evidence>
<gene>
    <name evidence="9" type="ORF">GCM10011511_35250</name>
</gene>